<evidence type="ECO:0000256" key="9">
    <source>
        <dbReference type="ARBA" id="ARBA00023128"/>
    </source>
</evidence>
<dbReference type="SUPFAM" id="SSF54292">
    <property type="entry name" value="2Fe-2S ferredoxin-like"/>
    <property type="match status" value="1"/>
</dbReference>
<dbReference type="AlphaFoldDB" id="A0A9F5IWR2"/>
<organism evidence="13 14">
    <name type="scientific">Python bivittatus</name>
    <name type="common">Burmese python</name>
    <name type="synonym">Python molurus bivittatus</name>
    <dbReference type="NCBI Taxonomy" id="176946"/>
    <lineage>
        <taxon>Eukaryota</taxon>
        <taxon>Metazoa</taxon>
        <taxon>Chordata</taxon>
        <taxon>Craniata</taxon>
        <taxon>Vertebrata</taxon>
        <taxon>Euteleostomi</taxon>
        <taxon>Lepidosauria</taxon>
        <taxon>Squamata</taxon>
        <taxon>Bifurcata</taxon>
        <taxon>Unidentata</taxon>
        <taxon>Episquamata</taxon>
        <taxon>Toxicofera</taxon>
        <taxon>Serpentes</taxon>
        <taxon>Henophidia</taxon>
        <taxon>Pythonidae</taxon>
        <taxon>Python</taxon>
    </lineage>
</organism>
<proteinExistence type="inferred from homology"/>
<sequence length="283" mass="30749">MWPSGKAASLSWVLGILVGNLRTRESDLVLPPHQPFQEMLRKDCRSGGESTAGEALHLRVQISVPGKATKVDQAAHQMFDTLPAFAACQPVPALQTLKPQDSQGFCNMLAQRIAKLVRLGASGHGALGRGNPGLAPGSLQPGRCFGYTQKLHNVPAEKGSTDKVRLHFINRDGEKYSVAAKEGESLLEVVINHNINIDGFGACEGTLACSTCHLIFEKAAFQQLDEISDDELDMLDLAYGLTDTSRLGCQVCVKKWMDGLTVQVPTEVSDVRRELEVEKQNTQ</sequence>
<keyword evidence="7" id="KW-0408">Iron</keyword>
<evidence type="ECO:0000256" key="10">
    <source>
        <dbReference type="ARBA" id="ARBA00034078"/>
    </source>
</evidence>
<dbReference type="PROSITE" id="PS51085">
    <property type="entry name" value="2FE2S_FER_2"/>
    <property type="match status" value="1"/>
</dbReference>
<gene>
    <name evidence="14" type="primary">LOC103068267</name>
</gene>
<dbReference type="InterPro" id="IPR036010">
    <property type="entry name" value="2Fe-2S_ferredoxin-like_sf"/>
</dbReference>
<dbReference type="Pfam" id="PF00111">
    <property type="entry name" value="Fer2"/>
    <property type="match status" value="1"/>
</dbReference>
<dbReference type="Proteomes" id="UP000695026">
    <property type="component" value="Unplaced"/>
</dbReference>
<dbReference type="GeneID" id="103068267"/>
<dbReference type="GO" id="GO:0009055">
    <property type="term" value="F:electron transfer activity"/>
    <property type="evidence" value="ECO:0007669"/>
    <property type="project" value="TreeGrafter"/>
</dbReference>
<evidence type="ECO:0000256" key="7">
    <source>
        <dbReference type="ARBA" id="ARBA00023004"/>
    </source>
</evidence>
<feature type="signal peptide" evidence="11">
    <location>
        <begin position="1"/>
        <end position="23"/>
    </location>
</feature>
<dbReference type="PANTHER" id="PTHR23426">
    <property type="entry name" value="FERREDOXIN/ADRENODOXIN"/>
    <property type="match status" value="1"/>
</dbReference>
<dbReference type="OrthoDB" id="268593at2759"/>
<keyword evidence="8" id="KW-0411">Iron-sulfur</keyword>
<dbReference type="GO" id="GO:0140647">
    <property type="term" value="P:P450-containing electron transport chain"/>
    <property type="evidence" value="ECO:0007669"/>
    <property type="project" value="InterPro"/>
</dbReference>
<dbReference type="InterPro" id="IPR018298">
    <property type="entry name" value="Adrenodoxin_Fe-S_BS"/>
</dbReference>
<dbReference type="Gene3D" id="3.10.20.30">
    <property type="match status" value="1"/>
</dbReference>
<accession>A0A9F5IWR2</accession>
<evidence type="ECO:0000313" key="14">
    <source>
        <dbReference type="RefSeq" id="XP_025027372.1"/>
    </source>
</evidence>
<dbReference type="InterPro" id="IPR001041">
    <property type="entry name" value="2Fe-2S_ferredoxin-type"/>
</dbReference>
<evidence type="ECO:0000256" key="6">
    <source>
        <dbReference type="ARBA" id="ARBA00022982"/>
    </source>
</evidence>
<dbReference type="PROSITE" id="PS00814">
    <property type="entry name" value="ADX"/>
    <property type="match status" value="1"/>
</dbReference>
<dbReference type="FunFam" id="3.10.20.30:FF:000013">
    <property type="entry name" value="Adrenodoxin, mitochondrial"/>
    <property type="match status" value="1"/>
</dbReference>
<evidence type="ECO:0000256" key="5">
    <source>
        <dbReference type="ARBA" id="ARBA00022723"/>
    </source>
</evidence>
<keyword evidence="9" id="KW-0496">Mitochondrion</keyword>
<reference evidence="14" key="1">
    <citation type="submission" date="2025-08" db="UniProtKB">
        <authorList>
            <consortium name="RefSeq"/>
        </authorList>
    </citation>
    <scope>IDENTIFICATION</scope>
    <source>
        <tissue evidence="14">Liver</tissue>
    </source>
</reference>
<comment type="similarity">
    <text evidence="2">Belongs to the adrenodoxin/putidaredoxin family.</text>
</comment>
<evidence type="ECO:0000256" key="3">
    <source>
        <dbReference type="ARBA" id="ARBA00022448"/>
    </source>
</evidence>
<evidence type="ECO:0000256" key="11">
    <source>
        <dbReference type="SAM" id="SignalP"/>
    </source>
</evidence>
<dbReference type="GO" id="GO:0051537">
    <property type="term" value="F:2 iron, 2 sulfur cluster binding"/>
    <property type="evidence" value="ECO:0007669"/>
    <property type="project" value="UniProtKB-KW"/>
</dbReference>
<keyword evidence="5" id="KW-0479">Metal-binding</keyword>
<dbReference type="CDD" id="cd00207">
    <property type="entry name" value="fer2"/>
    <property type="match status" value="1"/>
</dbReference>
<dbReference type="GO" id="GO:0005759">
    <property type="term" value="C:mitochondrial matrix"/>
    <property type="evidence" value="ECO:0007669"/>
    <property type="project" value="UniProtKB-SubCell"/>
</dbReference>
<dbReference type="PANTHER" id="PTHR23426:SF70">
    <property type="entry name" value="2FE-2S FERREDOXIN-TYPE DOMAIN-CONTAINING PROTEIN"/>
    <property type="match status" value="1"/>
</dbReference>
<evidence type="ECO:0000256" key="2">
    <source>
        <dbReference type="ARBA" id="ARBA00010914"/>
    </source>
</evidence>
<evidence type="ECO:0000313" key="13">
    <source>
        <dbReference type="Proteomes" id="UP000695026"/>
    </source>
</evidence>
<evidence type="ECO:0000256" key="8">
    <source>
        <dbReference type="ARBA" id="ARBA00023014"/>
    </source>
</evidence>
<keyword evidence="6" id="KW-0249">Electron transport</keyword>
<keyword evidence="13" id="KW-1185">Reference proteome</keyword>
<feature type="domain" description="2Fe-2S ferredoxin-type" evidence="12">
    <location>
        <begin position="164"/>
        <end position="268"/>
    </location>
</feature>
<feature type="chain" id="PRO_5039938031" evidence="11">
    <location>
        <begin position="24"/>
        <end position="283"/>
    </location>
</feature>
<evidence type="ECO:0000259" key="12">
    <source>
        <dbReference type="PROSITE" id="PS51085"/>
    </source>
</evidence>
<keyword evidence="4" id="KW-0001">2Fe-2S</keyword>
<protein>
    <submittedName>
        <fullName evidence="14">Adrenodoxin, mitochondrial-like</fullName>
    </submittedName>
</protein>
<keyword evidence="3" id="KW-0813">Transport</keyword>
<name>A0A9F5IWR2_PYTBI</name>
<dbReference type="InterPro" id="IPR001055">
    <property type="entry name" value="Adrenodoxin-like"/>
</dbReference>
<keyword evidence="11" id="KW-0732">Signal</keyword>
<dbReference type="RefSeq" id="XP_025027372.1">
    <property type="nucleotide sequence ID" value="XM_025171604.1"/>
</dbReference>
<comment type="subcellular location">
    <subcellularLocation>
        <location evidence="1">Mitochondrion matrix</location>
    </subcellularLocation>
</comment>
<dbReference type="GO" id="GO:0046872">
    <property type="term" value="F:metal ion binding"/>
    <property type="evidence" value="ECO:0007669"/>
    <property type="project" value="UniProtKB-KW"/>
</dbReference>
<evidence type="ECO:0000256" key="4">
    <source>
        <dbReference type="ARBA" id="ARBA00022714"/>
    </source>
</evidence>
<dbReference type="InterPro" id="IPR012675">
    <property type="entry name" value="Beta-grasp_dom_sf"/>
</dbReference>
<evidence type="ECO:0000256" key="1">
    <source>
        <dbReference type="ARBA" id="ARBA00004305"/>
    </source>
</evidence>
<dbReference type="PRINTS" id="PR00355">
    <property type="entry name" value="ADRENODOXIN"/>
</dbReference>
<comment type="cofactor">
    <cofactor evidence="10">
        <name>[2Fe-2S] cluster</name>
        <dbReference type="ChEBI" id="CHEBI:190135"/>
    </cofactor>
</comment>
<dbReference type="KEGG" id="pbi:103068267"/>